<evidence type="ECO:0000313" key="1">
    <source>
        <dbReference type="EMBL" id="KAJ3655934.1"/>
    </source>
</evidence>
<comment type="caution">
    <text evidence="1">The sequence shown here is derived from an EMBL/GenBank/DDBJ whole genome shotgun (WGS) entry which is preliminary data.</text>
</comment>
<dbReference type="Proteomes" id="UP001168821">
    <property type="component" value="Unassembled WGS sequence"/>
</dbReference>
<reference evidence="1" key="1">
    <citation type="journal article" date="2023" name="G3 (Bethesda)">
        <title>Whole genome assemblies of Zophobas morio and Tenebrio molitor.</title>
        <authorList>
            <person name="Kaur S."/>
            <person name="Stinson S.A."/>
            <person name="diCenzo G.C."/>
        </authorList>
    </citation>
    <scope>NUCLEOTIDE SEQUENCE</scope>
    <source>
        <strain evidence="1">QUZm001</strain>
    </source>
</reference>
<dbReference type="AlphaFoldDB" id="A0AA38ILR2"/>
<protein>
    <recommendedName>
        <fullName evidence="3">HTH CENPB-type domain-containing protein</fullName>
    </recommendedName>
</protein>
<evidence type="ECO:0000313" key="2">
    <source>
        <dbReference type="Proteomes" id="UP001168821"/>
    </source>
</evidence>
<proteinExistence type="predicted"/>
<keyword evidence="2" id="KW-1185">Reference proteome</keyword>
<dbReference type="EMBL" id="JALNTZ010000004">
    <property type="protein sequence ID" value="KAJ3655934.1"/>
    <property type="molecule type" value="Genomic_DNA"/>
</dbReference>
<sequence length="200" mass="22718">MGYVAHYKVFSEQQEQQLSKYLQRCADIYFGLAPKEVRKLAFELATQYNLKRSATWTENEMAGEEWFRSFLNRNPSLSVRVAQATRLSRATSFNKTNVEAFYDNLQLVMDRHTYEPQDIYNVDETGVTTVQRPDKVVARRGTRQVGAVTSAERGTLITVAFAVNALGNSMPPFFFPRVRYHDYFVRDGPLGSVGAPNPSG</sequence>
<gene>
    <name evidence="1" type="ORF">Zmor_015041</name>
</gene>
<name>A0AA38ILR2_9CUCU</name>
<organism evidence="1 2">
    <name type="scientific">Zophobas morio</name>
    <dbReference type="NCBI Taxonomy" id="2755281"/>
    <lineage>
        <taxon>Eukaryota</taxon>
        <taxon>Metazoa</taxon>
        <taxon>Ecdysozoa</taxon>
        <taxon>Arthropoda</taxon>
        <taxon>Hexapoda</taxon>
        <taxon>Insecta</taxon>
        <taxon>Pterygota</taxon>
        <taxon>Neoptera</taxon>
        <taxon>Endopterygota</taxon>
        <taxon>Coleoptera</taxon>
        <taxon>Polyphaga</taxon>
        <taxon>Cucujiformia</taxon>
        <taxon>Tenebrionidae</taxon>
        <taxon>Zophobas</taxon>
    </lineage>
</organism>
<evidence type="ECO:0008006" key="3">
    <source>
        <dbReference type="Google" id="ProtNLM"/>
    </source>
</evidence>
<accession>A0AA38ILR2</accession>